<dbReference type="InterPro" id="IPR052155">
    <property type="entry name" value="Biofilm_reg_signaling"/>
</dbReference>
<organism evidence="4 5">
    <name type="scientific">Tumebacillus lipolyticus</name>
    <dbReference type="NCBI Taxonomy" id="1280370"/>
    <lineage>
        <taxon>Bacteria</taxon>
        <taxon>Bacillati</taxon>
        <taxon>Bacillota</taxon>
        <taxon>Bacilli</taxon>
        <taxon>Bacillales</taxon>
        <taxon>Alicyclobacillaceae</taxon>
        <taxon>Tumebacillus</taxon>
    </lineage>
</organism>
<dbReference type="Pfam" id="PF00990">
    <property type="entry name" value="GGDEF"/>
    <property type="match status" value="1"/>
</dbReference>
<evidence type="ECO:0000313" key="4">
    <source>
        <dbReference type="EMBL" id="MFD2170124.1"/>
    </source>
</evidence>
<dbReference type="Proteomes" id="UP001597343">
    <property type="component" value="Unassembled WGS sequence"/>
</dbReference>
<feature type="domain" description="GGDEF" evidence="3">
    <location>
        <begin position="195"/>
        <end position="328"/>
    </location>
</feature>
<dbReference type="InterPro" id="IPR035919">
    <property type="entry name" value="EAL_sf"/>
</dbReference>
<keyword evidence="1" id="KW-0812">Transmembrane</keyword>
<feature type="domain" description="EAL" evidence="2">
    <location>
        <begin position="337"/>
        <end position="591"/>
    </location>
</feature>
<dbReference type="SMART" id="SM00267">
    <property type="entry name" value="GGDEF"/>
    <property type="match status" value="1"/>
</dbReference>
<dbReference type="PROSITE" id="PS50887">
    <property type="entry name" value="GGDEF"/>
    <property type="match status" value="1"/>
</dbReference>
<dbReference type="Gene3D" id="3.30.70.270">
    <property type="match status" value="1"/>
</dbReference>
<dbReference type="PROSITE" id="PS50883">
    <property type="entry name" value="EAL"/>
    <property type="match status" value="1"/>
</dbReference>
<sequence length="599" mass="67989">MSRSKEGNDSKALRIGVGAIVMLGCSYFALQLLELARAEELFGWPWGPKPDQEIIWLRALICYTLLLLGLYTRVLFSDFKVVTDRLRTRIYGIYTYLLGVSFFSLVIKYFDGSIAKWADEVTGWLGLSCVALTFYGLYLVGKVYRDVQERLLHEQELSEEFYHQLTTDRLTGLPGRMLFQEHLSQAIKAAQPVDGRVAVLFLDLDDFKMFNDSLGHSFGDKVLLVVSERLIKRMTGKMRVYRLGGDEFVIILEDAKDDAEVIQVAEEVFGALEEKFHVEGQELFINLSLGISRFPEDGADAQTLFRSAEMAMYHAKRSGRNHYQLFEAAMNTRASERLLLAGDLRKAVEREEFFLCYQPQVCLNTGRITGMEALVRWRHPDRGLVSPAEFIPLAEETKLILPIGEWVLRTACRQNKAWQMAGYQPMRVAVNLSACQFGQPNLVAMIKKILADTGLEPRYLNLEITESITMNNVERAIATMHEINELGIGISIDDFGTGYSSLNYLKKFPIQTLKIDQSFVRDMSDLHHDAAIPTAIIAMAHSLNLKVVAEGVETEVQQQMLRERGCDEMQGYLISRPLPSDEFERLLHSMMTAEQTIVN</sequence>
<dbReference type="InterPro" id="IPR043128">
    <property type="entry name" value="Rev_trsase/Diguanyl_cyclase"/>
</dbReference>
<comment type="caution">
    <text evidence="4">The sequence shown here is derived from an EMBL/GenBank/DDBJ whole genome shotgun (WGS) entry which is preliminary data.</text>
</comment>
<dbReference type="InterPro" id="IPR000160">
    <property type="entry name" value="GGDEF_dom"/>
</dbReference>
<dbReference type="Pfam" id="PF00563">
    <property type="entry name" value="EAL"/>
    <property type="match status" value="1"/>
</dbReference>
<dbReference type="CDD" id="cd01948">
    <property type="entry name" value="EAL"/>
    <property type="match status" value="1"/>
</dbReference>
<dbReference type="InterPro" id="IPR001633">
    <property type="entry name" value="EAL_dom"/>
</dbReference>
<keyword evidence="1" id="KW-1133">Transmembrane helix</keyword>
<evidence type="ECO:0000256" key="1">
    <source>
        <dbReference type="SAM" id="Phobius"/>
    </source>
</evidence>
<proteinExistence type="predicted"/>
<keyword evidence="1" id="KW-0472">Membrane</keyword>
<dbReference type="SMART" id="SM00052">
    <property type="entry name" value="EAL"/>
    <property type="match status" value="1"/>
</dbReference>
<protein>
    <submittedName>
        <fullName evidence="4">Bifunctional diguanylate cyclase/phosphodiesterase</fullName>
    </submittedName>
</protein>
<feature type="transmembrane region" description="Helical" evidence="1">
    <location>
        <begin position="12"/>
        <end position="33"/>
    </location>
</feature>
<evidence type="ECO:0000313" key="5">
    <source>
        <dbReference type="Proteomes" id="UP001597343"/>
    </source>
</evidence>
<accession>A0ABW4ZX78</accession>
<dbReference type="Gene3D" id="3.20.20.450">
    <property type="entry name" value="EAL domain"/>
    <property type="match status" value="1"/>
</dbReference>
<dbReference type="PANTHER" id="PTHR44757">
    <property type="entry name" value="DIGUANYLATE CYCLASE DGCP"/>
    <property type="match status" value="1"/>
</dbReference>
<dbReference type="SUPFAM" id="SSF141868">
    <property type="entry name" value="EAL domain-like"/>
    <property type="match status" value="1"/>
</dbReference>
<reference evidence="5" key="1">
    <citation type="journal article" date="2019" name="Int. J. Syst. Evol. Microbiol.">
        <title>The Global Catalogue of Microorganisms (GCM) 10K type strain sequencing project: providing services to taxonomists for standard genome sequencing and annotation.</title>
        <authorList>
            <consortium name="The Broad Institute Genomics Platform"/>
            <consortium name="The Broad Institute Genome Sequencing Center for Infectious Disease"/>
            <person name="Wu L."/>
            <person name="Ma J."/>
        </authorList>
    </citation>
    <scope>NUCLEOTIDE SEQUENCE [LARGE SCALE GENOMIC DNA]</scope>
    <source>
        <strain evidence="5">CGMCC 1.13574</strain>
    </source>
</reference>
<evidence type="ECO:0000259" key="2">
    <source>
        <dbReference type="PROSITE" id="PS50883"/>
    </source>
</evidence>
<dbReference type="EMBL" id="JBHUIO010000005">
    <property type="protein sequence ID" value="MFD2170124.1"/>
    <property type="molecule type" value="Genomic_DNA"/>
</dbReference>
<evidence type="ECO:0000259" key="3">
    <source>
        <dbReference type="PROSITE" id="PS50887"/>
    </source>
</evidence>
<dbReference type="RefSeq" id="WP_386045804.1">
    <property type="nucleotide sequence ID" value="NZ_JBHUIO010000005.1"/>
</dbReference>
<gene>
    <name evidence="4" type="ORF">ACFSOY_08960</name>
</gene>
<dbReference type="SUPFAM" id="SSF55073">
    <property type="entry name" value="Nucleotide cyclase"/>
    <property type="match status" value="1"/>
</dbReference>
<dbReference type="PROSITE" id="PS51257">
    <property type="entry name" value="PROKAR_LIPOPROTEIN"/>
    <property type="match status" value="1"/>
</dbReference>
<dbReference type="InterPro" id="IPR029787">
    <property type="entry name" value="Nucleotide_cyclase"/>
</dbReference>
<dbReference type="PANTHER" id="PTHR44757:SF2">
    <property type="entry name" value="BIOFILM ARCHITECTURE MAINTENANCE PROTEIN MBAA"/>
    <property type="match status" value="1"/>
</dbReference>
<feature type="transmembrane region" description="Helical" evidence="1">
    <location>
        <begin position="122"/>
        <end position="140"/>
    </location>
</feature>
<name>A0ABW4ZX78_9BACL</name>
<dbReference type="NCBIfam" id="TIGR00254">
    <property type="entry name" value="GGDEF"/>
    <property type="match status" value="1"/>
</dbReference>
<feature type="transmembrane region" description="Helical" evidence="1">
    <location>
        <begin position="91"/>
        <end position="110"/>
    </location>
</feature>
<keyword evidence="5" id="KW-1185">Reference proteome</keyword>
<dbReference type="CDD" id="cd01949">
    <property type="entry name" value="GGDEF"/>
    <property type="match status" value="1"/>
</dbReference>
<feature type="transmembrane region" description="Helical" evidence="1">
    <location>
        <begin position="53"/>
        <end position="71"/>
    </location>
</feature>